<dbReference type="PROSITE" id="PS50042">
    <property type="entry name" value="CNMP_BINDING_3"/>
    <property type="match status" value="1"/>
</dbReference>
<dbReference type="AlphaFoldDB" id="A1HNB5"/>
<dbReference type="Pfam" id="PF13545">
    <property type="entry name" value="HTH_Crp_2"/>
    <property type="match status" value="1"/>
</dbReference>
<feature type="domain" description="HTH crp-type" evidence="5">
    <location>
        <begin position="152"/>
        <end position="225"/>
    </location>
</feature>
<protein>
    <submittedName>
        <fullName evidence="6">Transcriptional regulator, Crp/Fnr family</fullName>
    </submittedName>
</protein>
<dbReference type="InterPro" id="IPR014710">
    <property type="entry name" value="RmlC-like_jellyroll"/>
</dbReference>
<dbReference type="SUPFAM" id="SSF46785">
    <property type="entry name" value="Winged helix' DNA-binding domain"/>
    <property type="match status" value="1"/>
</dbReference>
<dbReference type="InterPro" id="IPR050397">
    <property type="entry name" value="Env_Response_Regulators"/>
</dbReference>
<comment type="caution">
    <text evidence="6">The sequence shown here is derived from an EMBL/GenBank/DDBJ whole genome shotgun (WGS) entry which is preliminary data.</text>
</comment>
<gene>
    <name evidence="6" type="ORF">TcarDRAFT_2229</name>
</gene>
<dbReference type="GO" id="GO:0003700">
    <property type="term" value="F:DNA-binding transcription factor activity"/>
    <property type="evidence" value="ECO:0007669"/>
    <property type="project" value="TreeGrafter"/>
</dbReference>
<evidence type="ECO:0000259" key="5">
    <source>
        <dbReference type="PROSITE" id="PS51063"/>
    </source>
</evidence>
<organism evidence="6 7">
    <name type="scientific">Thermosinus carboxydivorans Nor1</name>
    <dbReference type="NCBI Taxonomy" id="401526"/>
    <lineage>
        <taxon>Bacteria</taxon>
        <taxon>Bacillati</taxon>
        <taxon>Bacillota</taxon>
        <taxon>Negativicutes</taxon>
        <taxon>Selenomonadales</taxon>
        <taxon>Sporomusaceae</taxon>
        <taxon>Thermosinus</taxon>
    </lineage>
</organism>
<keyword evidence="3" id="KW-0804">Transcription</keyword>
<dbReference type="PANTHER" id="PTHR24567:SF74">
    <property type="entry name" value="HTH-TYPE TRANSCRIPTIONAL REGULATOR ARCR"/>
    <property type="match status" value="1"/>
</dbReference>
<dbReference type="OrthoDB" id="9812325at2"/>
<keyword evidence="7" id="KW-1185">Reference proteome</keyword>
<reference evidence="6 7" key="1">
    <citation type="submission" date="2007-01" db="EMBL/GenBank/DDBJ databases">
        <title>Annotation of the draft genome assembly of Thermosinus carboxydivorans Nor1.</title>
        <authorList>
            <consortium name="US DOE Joint Genome Institute (JGI-ORNL)"/>
            <person name="Larimer F."/>
            <person name="Land M."/>
            <person name="Hauser L."/>
        </authorList>
    </citation>
    <scope>NUCLEOTIDE SEQUENCE [LARGE SCALE GENOMIC DNA]</scope>
    <source>
        <strain evidence="6 7">Nor1</strain>
    </source>
</reference>
<evidence type="ECO:0000256" key="3">
    <source>
        <dbReference type="ARBA" id="ARBA00023163"/>
    </source>
</evidence>
<evidence type="ECO:0000256" key="1">
    <source>
        <dbReference type="ARBA" id="ARBA00023015"/>
    </source>
</evidence>
<keyword evidence="2" id="KW-0238">DNA-binding</keyword>
<evidence type="ECO:0000259" key="4">
    <source>
        <dbReference type="PROSITE" id="PS50042"/>
    </source>
</evidence>
<dbReference type="CDD" id="cd00038">
    <property type="entry name" value="CAP_ED"/>
    <property type="match status" value="1"/>
</dbReference>
<dbReference type="InterPro" id="IPR000595">
    <property type="entry name" value="cNMP-bd_dom"/>
</dbReference>
<dbReference type="SMART" id="SM00419">
    <property type="entry name" value="HTH_CRP"/>
    <property type="match status" value="1"/>
</dbReference>
<evidence type="ECO:0000313" key="6">
    <source>
        <dbReference type="EMBL" id="EAX48279.1"/>
    </source>
</evidence>
<dbReference type="RefSeq" id="WP_007288527.1">
    <property type="nucleotide sequence ID" value="NZ_AAWL01000003.1"/>
</dbReference>
<dbReference type="PROSITE" id="PS51063">
    <property type="entry name" value="HTH_CRP_2"/>
    <property type="match status" value="1"/>
</dbReference>
<name>A1HNB5_9FIRM</name>
<dbReference type="GO" id="GO:0005829">
    <property type="term" value="C:cytosol"/>
    <property type="evidence" value="ECO:0007669"/>
    <property type="project" value="TreeGrafter"/>
</dbReference>
<dbReference type="InterPro" id="IPR012318">
    <property type="entry name" value="HTH_CRP"/>
</dbReference>
<feature type="domain" description="Cyclic nucleotide-binding" evidence="4">
    <location>
        <begin position="22"/>
        <end position="138"/>
    </location>
</feature>
<evidence type="ECO:0000313" key="7">
    <source>
        <dbReference type="Proteomes" id="UP000005139"/>
    </source>
</evidence>
<keyword evidence="1" id="KW-0805">Transcription regulation</keyword>
<sequence length="226" mass="24730">MSTSVHIACPFPSHMQLSPWRLDRPEFASILAIVREQRYQRGATLYTPGTLLDEIFIVKSGLLRLYIISPQGKELSLPAFGPGTMVCEQALFNEKLSYACAEAVGEVTVYCLSKADLEAVLQSDSRLMLLAYKTMAAKLDYIMACLHVFMLQDMEQKVLWVLRQLAATGRGGAEKREGLSVKVTHEQLAAMIGASRSAVTQCLDAMAAAGIITKSRGRITLSELAG</sequence>
<dbReference type="Pfam" id="PF00027">
    <property type="entry name" value="cNMP_binding"/>
    <property type="match status" value="1"/>
</dbReference>
<dbReference type="Proteomes" id="UP000005139">
    <property type="component" value="Unassembled WGS sequence"/>
</dbReference>
<dbReference type="eggNOG" id="COG0664">
    <property type="taxonomic scope" value="Bacteria"/>
</dbReference>
<dbReference type="SMART" id="SM00100">
    <property type="entry name" value="cNMP"/>
    <property type="match status" value="1"/>
</dbReference>
<dbReference type="InterPro" id="IPR018490">
    <property type="entry name" value="cNMP-bd_dom_sf"/>
</dbReference>
<evidence type="ECO:0000256" key="2">
    <source>
        <dbReference type="ARBA" id="ARBA00023125"/>
    </source>
</evidence>
<dbReference type="PANTHER" id="PTHR24567">
    <property type="entry name" value="CRP FAMILY TRANSCRIPTIONAL REGULATORY PROTEIN"/>
    <property type="match status" value="1"/>
</dbReference>
<proteinExistence type="predicted"/>
<dbReference type="Gene3D" id="2.60.120.10">
    <property type="entry name" value="Jelly Rolls"/>
    <property type="match status" value="1"/>
</dbReference>
<dbReference type="SUPFAM" id="SSF51206">
    <property type="entry name" value="cAMP-binding domain-like"/>
    <property type="match status" value="1"/>
</dbReference>
<dbReference type="EMBL" id="AAWL01000003">
    <property type="protein sequence ID" value="EAX48279.1"/>
    <property type="molecule type" value="Genomic_DNA"/>
</dbReference>
<accession>A1HNB5</accession>
<dbReference type="InterPro" id="IPR036390">
    <property type="entry name" value="WH_DNA-bd_sf"/>
</dbReference>
<dbReference type="GO" id="GO:0003677">
    <property type="term" value="F:DNA binding"/>
    <property type="evidence" value="ECO:0007669"/>
    <property type="project" value="UniProtKB-KW"/>
</dbReference>
<reference evidence="6 7" key="2">
    <citation type="submission" date="2007-01" db="EMBL/GenBank/DDBJ databases">
        <title>Sequencing of the draft genome and assembly of Thermosinus carboxydivorans Nor1.</title>
        <authorList>
            <consortium name="US DOE Joint Genome Institute (JGI-PGF)"/>
            <person name="Copeland A."/>
            <person name="Lucas S."/>
            <person name="Lapidus A."/>
            <person name="Barry K."/>
            <person name="Glavina del Rio T."/>
            <person name="Dalin E."/>
            <person name="Tice H."/>
            <person name="Bruce D."/>
            <person name="Pitluck S."/>
            <person name="Richardson P."/>
        </authorList>
    </citation>
    <scope>NUCLEOTIDE SEQUENCE [LARGE SCALE GENOMIC DNA]</scope>
    <source>
        <strain evidence="6 7">Nor1</strain>
    </source>
</reference>